<dbReference type="Gene3D" id="1.20.120.20">
    <property type="entry name" value="Apolipoprotein"/>
    <property type="match status" value="1"/>
</dbReference>
<dbReference type="GO" id="GO:0000226">
    <property type="term" value="P:microtubule cytoskeleton organization"/>
    <property type="evidence" value="ECO:0007669"/>
    <property type="project" value="InterPro"/>
</dbReference>
<dbReference type="GO" id="GO:0045202">
    <property type="term" value="C:synapse"/>
    <property type="evidence" value="ECO:0007669"/>
    <property type="project" value="TreeGrafter"/>
</dbReference>
<dbReference type="PANTHER" id="PTHR13843">
    <property type="entry name" value="MICROTUBULE-ASSOCIATED PROTEIN"/>
    <property type="match status" value="1"/>
</dbReference>
<dbReference type="GO" id="GO:0005874">
    <property type="term" value="C:microtubule"/>
    <property type="evidence" value="ECO:0007669"/>
    <property type="project" value="InterPro"/>
</dbReference>
<keyword evidence="1" id="KW-0175">Coiled coil</keyword>
<dbReference type="InterPro" id="IPR026074">
    <property type="entry name" value="MAP1"/>
</dbReference>
<organism evidence="3 4">
    <name type="scientific">Henosepilachna vigintioctopunctata</name>
    <dbReference type="NCBI Taxonomy" id="420089"/>
    <lineage>
        <taxon>Eukaryota</taxon>
        <taxon>Metazoa</taxon>
        <taxon>Ecdysozoa</taxon>
        <taxon>Arthropoda</taxon>
        <taxon>Hexapoda</taxon>
        <taxon>Insecta</taxon>
        <taxon>Pterygota</taxon>
        <taxon>Neoptera</taxon>
        <taxon>Endopterygota</taxon>
        <taxon>Coleoptera</taxon>
        <taxon>Polyphaga</taxon>
        <taxon>Cucujiformia</taxon>
        <taxon>Coccinelloidea</taxon>
        <taxon>Coccinellidae</taxon>
        <taxon>Epilachninae</taxon>
        <taxon>Epilachnini</taxon>
        <taxon>Henosepilachna</taxon>
    </lineage>
</organism>
<reference evidence="3 4" key="1">
    <citation type="submission" date="2023-03" db="EMBL/GenBank/DDBJ databases">
        <title>Genome insight into feeding habits of ladybird beetles.</title>
        <authorList>
            <person name="Li H.-S."/>
            <person name="Huang Y.-H."/>
            <person name="Pang H."/>
        </authorList>
    </citation>
    <scope>NUCLEOTIDE SEQUENCE [LARGE SCALE GENOMIC DNA]</scope>
    <source>
        <strain evidence="3">SYSU_2023b</strain>
        <tissue evidence="3">Whole body</tissue>
    </source>
</reference>
<comment type="caution">
    <text evidence="3">The sequence shown here is derived from an EMBL/GenBank/DDBJ whole genome shotgun (WGS) entry which is preliminary data.</text>
</comment>
<keyword evidence="4" id="KW-1185">Reference proteome</keyword>
<name>A0AAW1TSV1_9CUCU</name>
<evidence type="ECO:0000313" key="3">
    <source>
        <dbReference type="EMBL" id="KAK9871236.1"/>
    </source>
</evidence>
<feature type="compositionally biased region" description="Basic and acidic residues" evidence="2">
    <location>
        <begin position="294"/>
        <end position="349"/>
    </location>
</feature>
<feature type="region of interest" description="Disordered" evidence="2">
    <location>
        <begin position="65"/>
        <end position="96"/>
    </location>
</feature>
<feature type="compositionally biased region" description="Basic and acidic residues" evidence="2">
    <location>
        <begin position="681"/>
        <end position="693"/>
    </location>
</feature>
<dbReference type="GO" id="GO:0005875">
    <property type="term" value="C:microtubule associated complex"/>
    <property type="evidence" value="ECO:0007669"/>
    <property type="project" value="TreeGrafter"/>
</dbReference>
<dbReference type="GO" id="GO:0003779">
    <property type="term" value="F:actin binding"/>
    <property type="evidence" value="ECO:0007669"/>
    <property type="project" value="TreeGrafter"/>
</dbReference>
<dbReference type="AlphaFoldDB" id="A0AAW1TSV1"/>
<dbReference type="GO" id="GO:0008017">
    <property type="term" value="F:microtubule binding"/>
    <property type="evidence" value="ECO:0007669"/>
    <property type="project" value="InterPro"/>
</dbReference>
<accession>A0AAW1TSV1</accession>
<dbReference type="GO" id="GO:0031114">
    <property type="term" value="P:regulation of microtubule depolymerization"/>
    <property type="evidence" value="ECO:0007669"/>
    <property type="project" value="TreeGrafter"/>
</dbReference>
<feature type="coiled-coil region" evidence="1">
    <location>
        <begin position="211"/>
        <end position="271"/>
    </location>
</feature>
<evidence type="ECO:0000256" key="2">
    <source>
        <dbReference type="SAM" id="MobiDB-lite"/>
    </source>
</evidence>
<dbReference type="GO" id="GO:0043025">
    <property type="term" value="C:neuronal cell body"/>
    <property type="evidence" value="ECO:0007669"/>
    <property type="project" value="TreeGrafter"/>
</dbReference>
<dbReference type="GO" id="GO:0007409">
    <property type="term" value="P:axonogenesis"/>
    <property type="evidence" value="ECO:0007669"/>
    <property type="project" value="TreeGrafter"/>
</dbReference>
<proteinExistence type="predicted"/>
<sequence length="769" mass="85736">MKVASVLQDSKNTLTDFSRDIKEVAKLSKENLESSVTTIADEAEKTTKSFLSDITSTIGKALPSFGFSQKEEESKHIENQKQSEEELNKDKGTEKKVDVEISEKCDKTKQDTPSVITDISSIVKEEIESSFKDLIEVEKDATKSITQESSNFVDSLKSVEHTALEAGQTVKEDTGKVLEEVKDKSVGLLIEGKEKVLQKTSDFESEIEGTKKAIHEKIEDISKNVKDAKENLEGTLSNTKGTIESSLNEVVQDIEKEKDALKSVGKEIQSELKHAVDDVLSSGMQLFGGIFGKKKQDSVEEKPSLMKKEEQHDGDSKIKVKAEEKKRIGDDHEQIQIHSDHHDSTKDTLFKSPKIETACEETIQEKYDTEVDLEKGTDGSVPDSCDASKVNTRSCLEVSPSYEKKLSISDVEIIVGEKLKDSSSDSTITEQILRKDKLCTSKPYDISHTTQLRDDTAIVGEIKDEILDTKTTPGSSTVDKHITDLHTTESSSKEDVRSITLLTDDLKTDKPRETPISPVLKSPTQIHSEKTMDSDDDSLGSARSMSSQVPLCKNMDPMSMSFYGALPDEEDFLDNDEKDGGDYESGVSFVHLHDITKAKVDGKLVEGSTSEDEKPSSTDKFPVQDPMTSSFYGELPGGNDEKDPIESWGKPLGLPSPAPPNERGTPKKERRLPSNVMAKNRINDDFARSESPSKNKKKINPVYVDLTYVPHHGNSNYAYVDFFKKVRARYYVFSGIEPSREVYNALLEAKQTWEDKDLGEIRHKFQPFR</sequence>
<feature type="region of interest" description="Disordered" evidence="2">
    <location>
        <begin position="293"/>
        <end position="351"/>
    </location>
</feature>
<feature type="compositionally biased region" description="Basic and acidic residues" evidence="2">
    <location>
        <begin position="69"/>
        <end position="96"/>
    </location>
</feature>
<dbReference type="GO" id="GO:0005829">
    <property type="term" value="C:cytosol"/>
    <property type="evidence" value="ECO:0007669"/>
    <property type="project" value="TreeGrafter"/>
</dbReference>
<dbReference type="GO" id="GO:0016358">
    <property type="term" value="P:dendrite development"/>
    <property type="evidence" value="ECO:0007669"/>
    <property type="project" value="TreeGrafter"/>
</dbReference>
<protein>
    <submittedName>
        <fullName evidence="3">Uncharacterized protein</fullName>
    </submittedName>
</protein>
<feature type="region of interest" description="Disordered" evidence="2">
    <location>
        <begin position="508"/>
        <end position="554"/>
    </location>
</feature>
<evidence type="ECO:0000256" key="1">
    <source>
        <dbReference type="SAM" id="Coils"/>
    </source>
</evidence>
<dbReference type="EMBL" id="JARQZJ010000005">
    <property type="protein sequence ID" value="KAK9871236.1"/>
    <property type="molecule type" value="Genomic_DNA"/>
</dbReference>
<dbReference type="GO" id="GO:0030425">
    <property type="term" value="C:dendrite"/>
    <property type="evidence" value="ECO:0007669"/>
    <property type="project" value="TreeGrafter"/>
</dbReference>
<dbReference type="Proteomes" id="UP001431783">
    <property type="component" value="Unassembled WGS sequence"/>
</dbReference>
<feature type="region of interest" description="Disordered" evidence="2">
    <location>
        <begin position="603"/>
        <end position="694"/>
    </location>
</feature>
<evidence type="ECO:0000313" key="4">
    <source>
        <dbReference type="Proteomes" id="UP001431783"/>
    </source>
</evidence>
<gene>
    <name evidence="3" type="ORF">WA026_011512</name>
</gene>
<dbReference type="PANTHER" id="PTHR13843:SF12">
    <property type="entry name" value="ATPASE F1_V1_A1 COMPLEX ALPHA_BETA SUBUNIT NUCLEOTIDE-BINDING DOMAIN-CONTAINING PROTEIN"/>
    <property type="match status" value="1"/>
</dbReference>